<dbReference type="OrthoDB" id="9772423at2"/>
<dbReference type="Pfam" id="PF04204">
    <property type="entry name" value="HTS"/>
    <property type="match status" value="1"/>
</dbReference>
<keyword evidence="5" id="KW-0486">Methionine biosynthesis</keyword>
<dbReference type="CDD" id="cd03131">
    <property type="entry name" value="GATase1_HTS"/>
    <property type="match status" value="1"/>
</dbReference>
<name>A0A2W6MWP6_9HELI</name>
<evidence type="ECO:0000256" key="3">
    <source>
        <dbReference type="ARBA" id="ARBA00022679"/>
    </source>
</evidence>
<feature type="active site" description="Proton acceptor" evidence="5">
    <location>
        <position position="231"/>
    </location>
</feature>
<evidence type="ECO:0000256" key="5">
    <source>
        <dbReference type="HAMAP-Rule" id="MF_00295"/>
    </source>
</evidence>
<feature type="active site" evidence="5">
    <location>
        <position position="233"/>
    </location>
</feature>
<protein>
    <recommendedName>
        <fullName evidence="5">Homoserine O-acetyltransferase</fullName>
        <shortName evidence="5">HAT</shortName>
        <ecNumber evidence="5">2.3.1.31</ecNumber>
    </recommendedName>
    <alternativeName>
        <fullName evidence="5">Homoserine transacetylase</fullName>
        <shortName evidence="5">HTA</shortName>
    </alternativeName>
</protein>
<dbReference type="Proteomes" id="UP000249746">
    <property type="component" value="Unassembled WGS sequence"/>
</dbReference>
<dbReference type="HAMAP" id="MF_00295">
    <property type="entry name" value="MetA_acyltransf"/>
    <property type="match status" value="1"/>
</dbReference>
<dbReference type="Gene3D" id="3.40.50.880">
    <property type="match status" value="1"/>
</dbReference>
<keyword evidence="2 5" id="KW-0028">Amino-acid biosynthesis</keyword>
<evidence type="ECO:0000256" key="1">
    <source>
        <dbReference type="ARBA" id="ARBA00022490"/>
    </source>
</evidence>
<dbReference type="AlphaFoldDB" id="A0A2W6MWP6"/>
<dbReference type="SUPFAM" id="SSF52317">
    <property type="entry name" value="Class I glutamine amidotransferase-like"/>
    <property type="match status" value="1"/>
</dbReference>
<organism evidence="7 8">
    <name type="scientific">Helicobacter valdiviensis</name>
    <dbReference type="NCBI Taxonomy" id="1458358"/>
    <lineage>
        <taxon>Bacteria</taxon>
        <taxon>Pseudomonadati</taxon>
        <taxon>Campylobacterota</taxon>
        <taxon>Epsilonproteobacteria</taxon>
        <taxon>Campylobacterales</taxon>
        <taxon>Helicobacteraceae</taxon>
        <taxon>Helicobacter</taxon>
    </lineage>
</organism>
<dbReference type="RefSeq" id="WP_111229637.1">
    <property type="nucleotide sequence ID" value="NZ_NBIU01000009.1"/>
</dbReference>
<dbReference type="InterPro" id="IPR029062">
    <property type="entry name" value="Class_I_gatase-like"/>
</dbReference>
<dbReference type="NCBIfam" id="TIGR01001">
    <property type="entry name" value="metA"/>
    <property type="match status" value="1"/>
</dbReference>
<feature type="binding site" evidence="5">
    <location>
        <position position="162"/>
    </location>
    <ligand>
        <name>substrate</name>
    </ligand>
</feature>
<accession>A0A2W6MWP6</accession>
<sequence>MPLIIPEEIPAYELLKEDAFIMGQRRAKHQDIRPLEILIINLMPKKIEAENQILSLLANSPLQVNITLLATTSYIGKNTPKSHLDRFYVGFDSIKGRRFDGAIVTGAPIEQIEFEEVCYWQELVEIMEYLKLHCTSTMYLCWGAMAGLYYFHKIPKISLKEKLFGVFPHQIIQQDILLSGLDEIINLPHSRHSTIHQEILQKTQGLKILLSGEESGATLIKDSKDIFMLGHPEYSKNTLKEEYLRDKEKGLDIKIPKNYFNKKGEAILSWKSSASMLFINWLNFSVYQDTPFVL</sequence>
<feature type="binding site" evidence="5">
    <location>
        <position position="245"/>
    </location>
    <ligand>
        <name>substrate</name>
    </ligand>
</feature>
<comment type="pathway">
    <text evidence="5">Amino-acid biosynthesis; L-methionine biosynthesis via de novo pathway; O-acetyl-L-homoserine from L-homoserine: step 1/1.</text>
</comment>
<dbReference type="PANTHER" id="PTHR20919">
    <property type="entry name" value="HOMOSERINE O-SUCCINYLTRANSFERASE"/>
    <property type="match status" value="1"/>
</dbReference>
<comment type="similarity">
    <text evidence="5">Belongs to the MetA family.</text>
</comment>
<reference evidence="7 8" key="1">
    <citation type="submission" date="2017-03" db="EMBL/GenBank/DDBJ databases">
        <title>Genomic and clinical evidence uncovers the enterohepatic species Helicobacter valdiviensis as a potential human intestinal pathogen.</title>
        <authorList>
            <person name="Fresia P."/>
            <person name="Jara R."/>
            <person name="Sierra R."/>
            <person name="Ferres I."/>
            <person name="Greif G."/>
            <person name="Iraola G."/>
            <person name="Collado L."/>
        </authorList>
    </citation>
    <scope>NUCLEOTIDE SEQUENCE [LARGE SCALE GENOMIC DNA]</scope>
    <source>
        <strain evidence="7 8">WBE14</strain>
    </source>
</reference>
<comment type="function">
    <text evidence="5">Transfers an acetyl group from acetyl-CoA to L-homoserine, forming acetyl-L-homoserine.</text>
</comment>
<keyword evidence="3 5" id="KW-0808">Transferase</keyword>
<comment type="caution">
    <text evidence="7">The sequence shown here is derived from an EMBL/GenBank/DDBJ whole genome shotgun (WGS) entry which is preliminary data.</text>
</comment>
<keyword evidence="8" id="KW-1185">Reference proteome</keyword>
<dbReference type="GO" id="GO:0005737">
    <property type="term" value="C:cytoplasm"/>
    <property type="evidence" value="ECO:0007669"/>
    <property type="project" value="UniProtKB-SubCell"/>
</dbReference>
<dbReference type="GO" id="GO:0019281">
    <property type="term" value="P:L-methionine biosynthetic process from homoserine via O-succinyl-L-homoserine and cystathionine"/>
    <property type="evidence" value="ECO:0007669"/>
    <property type="project" value="InterPro"/>
</dbReference>
<evidence type="ECO:0000256" key="2">
    <source>
        <dbReference type="ARBA" id="ARBA00022605"/>
    </source>
</evidence>
<evidence type="ECO:0000313" key="8">
    <source>
        <dbReference type="Proteomes" id="UP000249746"/>
    </source>
</evidence>
<evidence type="ECO:0000313" key="7">
    <source>
        <dbReference type="EMBL" id="PZT48341.1"/>
    </source>
</evidence>
<feature type="site" description="Important for substrate specificity" evidence="5">
    <location>
        <position position="190"/>
    </location>
</feature>
<evidence type="ECO:0000256" key="4">
    <source>
        <dbReference type="ARBA" id="ARBA00023315"/>
    </source>
</evidence>
<comment type="subcellular location">
    <subcellularLocation>
        <location evidence="5">Cytoplasm</location>
    </subcellularLocation>
</comment>
<dbReference type="PANTHER" id="PTHR20919:SF0">
    <property type="entry name" value="HOMOSERINE O-SUCCINYLTRANSFERASE"/>
    <property type="match status" value="1"/>
</dbReference>
<dbReference type="EC" id="2.3.1.31" evidence="5"/>
<dbReference type="InterPro" id="IPR005697">
    <property type="entry name" value="HST_MetA"/>
</dbReference>
<dbReference type="InterPro" id="IPR033752">
    <property type="entry name" value="MetA_family"/>
</dbReference>
<comment type="catalytic activity">
    <reaction evidence="5">
        <text>L-homoserine + acetyl-CoA = O-acetyl-L-homoserine + CoA</text>
        <dbReference type="Rhea" id="RHEA:13701"/>
        <dbReference type="ChEBI" id="CHEBI:57287"/>
        <dbReference type="ChEBI" id="CHEBI:57288"/>
        <dbReference type="ChEBI" id="CHEBI:57476"/>
        <dbReference type="ChEBI" id="CHEBI:57716"/>
        <dbReference type="EC" id="2.3.1.31"/>
    </reaction>
</comment>
<feature type="active site" description="Acyl-thioester intermediate" evidence="5 6">
    <location>
        <position position="141"/>
    </location>
</feature>
<evidence type="ECO:0000256" key="6">
    <source>
        <dbReference type="PIRSR" id="PIRSR000450-1"/>
    </source>
</evidence>
<feature type="binding site" evidence="5">
    <location>
        <position position="190"/>
    </location>
    <ligand>
        <name>substrate</name>
    </ligand>
</feature>
<proteinExistence type="inferred from homology"/>
<dbReference type="UniPathway" id="UPA00051">
    <property type="reaction ID" value="UER00074"/>
</dbReference>
<dbReference type="EMBL" id="NBIU01000009">
    <property type="protein sequence ID" value="PZT48341.1"/>
    <property type="molecule type" value="Genomic_DNA"/>
</dbReference>
<gene>
    <name evidence="5" type="primary">metAA</name>
    <name evidence="7" type="ORF">B6S12_04600</name>
</gene>
<keyword evidence="1 5" id="KW-0963">Cytoplasm</keyword>
<dbReference type="GO" id="GO:0004414">
    <property type="term" value="F:homoserine O-acetyltransferase activity"/>
    <property type="evidence" value="ECO:0007669"/>
    <property type="project" value="UniProtKB-EC"/>
</dbReference>
<feature type="site" description="Important for acyl-CoA specificity" evidence="5">
    <location>
        <position position="110"/>
    </location>
</feature>
<keyword evidence="4 5" id="KW-0012">Acyltransferase</keyword>
<comment type="caution">
    <text evidence="5">Lacks conserved residue(s) required for the propagation of feature annotation.</text>
</comment>
<dbReference type="PIRSF" id="PIRSF000450">
    <property type="entry name" value="H_ser_succinyltr"/>
    <property type="match status" value="1"/>
</dbReference>
<dbReference type="GO" id="GO:0008899">
    <property type="term" value="F:homoserine O-succinyltransferase activity"/>
    <property type="evidence" value="ECO:0007669"/>
    <property type="project" value="UniProtKB-UniRule"/>
</dbReference>